<dbReference type="CDD" id="cd00075">
    <property type="entry name" value="HATPase"/>
    <property type="match status" value="1"/>
</dbReference>
<dbReference type="PANTHER" id="PTHR43547">
    <property type="entry name" value="TWO-COMPONENT HISTIDINE KINASE"/>
    <property type="match status" value="1"/>
</dbReference>
<name>A0A7K3WPS0_9FLAO</name>
<dbReference type="SUPFAM" id="SSF47384">
    <property type="entry name" value="Homodimeric domain of signal transducing histidine kinase"/>
    <property type="match status" value="1"/>
</dbReference>
<dbReference type="Gene3D" id="1.10.287.130">
    <property type="match status" value="1"/>
</dbReference>
<keyword evidence="9" id="KW-1185">Reference proteome</keyword>
<dbReference type="AlphaFoldDB" id="A0A7K3WPS0"/>
<dbReference type="Pfam" id="PF02518">
    <property type="entry name" value="HATPase_c"/>
    <property type="match status" value="1"/>
</dbReference>
<dbReference type="FunFam" id="3.30.565.10:FF:000006">
    <property type="entry name" value="Sensor histidine kinase WalK"/>
    <property type="match status" value="1"/>
</dbReference>
<evidence type="ECO:0000259" key="7">
    <source>
        <dbReference type="PROSITE" id="PS50109"/>
    </source>
</evidence>
<dbReference type="InterPro" id="IPR004358">
    <property type="entry name" value="Sig_transdc_His_kin-like_C"/>
</dbReference>
<dbReference type="PROSITE" id="PS50109">
    <property type="entry name" value="HIS_KIN"/>
    <property type="match status" value="1"/>
</dbReference>
<comment type="catalytic activity">
    <reaction evidence="1">
        <text>ATP + protein L-histidine = ADP + protein N-phospho-L-histidine.</text>
        <dbReference type="EC" id="2.7.13.3"/>
    </reaction>
</comment>
<keyword evidence="4" id="KW-0808">Transferase</keyword>
<keyword evidence="6" id="KW-0812">Transmembrane</keyword>
<dbReference type="EC" id="2.7.13.3" evidence="2"/>
<dbReference type="Gene3D" id="3.30.565.10">
    <property type="entry name" value="Histidine kinase-like ATPase, C-terminal domain"/>
    <property type="match status" value="1"/>
</dbReference>
<keyword evidence="3" id="KW-0597">Phosphoprotein</keyword>
<dbReference type="SUPFAM" id="SSF55874">
    <property type="entry name" value="ATPase domain of HSP90 chaperone/DNA topoisomerase II/histidine kinase"/>
    <property type="match status" value="1"/>
</dbReference>
<proteinExistence type="predicted"/>
<feature type="transmembrane region" description="Helical" evidence="6">
    <location>
        <begin position="53"/>
        <end position="72"/>
    </location>
</feature>
<evidence type="ECO:0000313" key="8">
    <source>
        <dbReference type="EMBL" id="NEN23031.1"/>
    </source>
</evidence>
<dbReference type="Proteomes" id="UP000486602">
    <property type="component" value="Unassembled WGS sequence"/>
</dbReference>
<dbReference type="RefSeq" id="WP_163283837.1">
    <property type="nucleotide sequence ID" value="NZ_JAAGVY010000007.1"/>
</dbReference>
<dbReference type="SMART" id="SM00388">
    <property type="entry name" value="HisKA"/>
    <property type="match status" value="1"/>
</dbReference>
<dbReference type="EMBL" id="JAAGVY010000007">
    <property type="protein sequence ID" value="NEN23031.1"/>
    <property type="molecule type" value="Genomic_DNA"/>
</dbReference>
<organism evidence="8 9">
    <name type="scientific">Cryomorpha ignava</name>
    <dbReference type="NCBI Taxonomy" id="101383"/>
    <lineage>
        <taxon>Bacteria</taxon>
        <taxon>Pseudomonadati</taxon>
        <taxon>Bacteroidota</taxon>
        <taxon>Flavobacteriia</taxon>
        <taxon>Flavobacteriales</taxon>
        <taxon>Cryomorphaceae</taxon>
        <taxon>Cryomorpha</taxon>
    </lineage>
</organism>
<feature type="domain" description="Histidine kinase" evidence="7">
    <location>
        <begin position="93"/>
        <end position="305"/>
    </location>
</feature>
<dbReference type="PRINTS" id="PR00344">
    <property type="entry name" value="BCTRLSENSOR"/>
</dbReference>
<dbReference type="InterPro" id="IPR005467">
    <property type="entry name" value="His_kinase_dom"/>
</dbReference>
<comment type="caution">
    <text evidence="8">The sequence shown here is derived from an EMBL/GenBank/DDBJ whole genome shotgun (WGS) entry which is preliminary data.</text>
</comment>
<gene>
    <name evidence="8" type="ORF">G3O08_05895</name>
</gene>
<accession>A0A7K3WPS0</accession>
<reference evidence="8 9" key="1">
    <citation type="submission" date="2020-02" db="EMBL/GenBank/DDBJ databases">
        <title>Out from the shadows clarifying the taxonomy of the family Cryomorphaceae and related taxa by utilizing the GTDB taxonomic framework.</title>
        <authorList>
            <person name="Bowman J.P."/>
        </authorList>
    </citation>
    <scope>NUCLEOTIDE SEQUENCE [LARGE SCALE GENOMIC DNA]</scope>
    <source>
        <strain evidence="8 9">QSSC 1-22</strain>
    </source>
</reference>
<dbReference type="InterPro" id="IPR003594">
    <property type="entry name" value="HATPase_dom"/>
</dbReference>
<protein>
    <recommendedName>
        <fullName evidence="2">histidine kinase</fullName>
        <ecNumber evidence="2">2.7.13.3</ecNumber>
    </recommendedName>
</protein>
<evidence type="ECO:0000256" key="1">
    <source>
        <dbReference type="ARBA" id="ARBA00000085"/>
    </source>
</evidence>
<evidence type="ECO:0000256" key="6">
    <source>
        <dbReference type="SAM" id="Phobius"/>
    </source>
</evidence>
<dbReference type="Pfam" id="PF00512">
    <property type="entry name" value="HisKA"/>
    <property type="match status" value="1"/>
</dbReference>
<dbReference type="InterPro" id="IPR036097">
    <property type="entry name" value="HisK_dim/P_sf"/>
</dbReference>
<sequence length="305" mass="34490">MQSTKAGKRVSILFYLLTIYILLQFFWWAYLLIKLNIEHYASADPGLGNLKVWMIIGEGSVFFIFLLAGIFITQRTINKEIKLVRQQRNFLLSITHELKTPLAAIQLCMDTLAKRENLDVEQRNLLQNNVRENTERLSLLIENVLLATRIENGKDTLDKSEINLSELTKKLVSRIAQTSGKSEINTAIDSGIIGYTDMHNYESIVINLIENALKYGGDQAIEVKLSTQNSKATLVVSDYGMGIPNELKNRVFDKFYRAENEETRTQKGTGLGLYIVKELVSMTGGKIHIEDNSPTGSKFIVELPL</sequence>
<evidence type="ECO:0000256" key="5">
    <source>
        <dbReference type="ARBA" id="ARBA00022777"/>
    </source>
</evidence>
<keyword evidence="6" id="KW-1133">Transmembrane helix</keyword>
<evidence type="ECO:0000256" key="4">
    <source>
        <dbReference type="ARBA" id="ARBA00022679"/>
    </source>
</evidence>
<dbReference type="InterPro" id="IPR003661">
    <property type="entry name" value="HisK_dim/P_dom"/>
</dbReference>
<dbReference type="SMART" id="SM00387">
    <property type="entry name" value="HATPase_c"/>
    <property type="match status" value="1"/>
</dbReference>
<evidence type="ECO:0000313" key="9">
    <source>
        <dbReference type="Proteomes" id="UP000486602"/>
    </source>
</evidence>
<dbReference type="GO" id="GO:0000155">
    <property type="term" value="F:phosphorelay sensor kinase activity"/>
    <property type="evidence" value="ECO:0007669"/>
    <property type="project" value="InterPro"/>
</dbReference>
<keyword evidence="5 8" id="KW-0418">Kinase</keyword>
<evidence type="ECO:0000256" key="2">
    <source>
        <dbReference type="ARBA" id="ARBA00012438"/>
    </source>
</evidence>
<evidence type="ECO:0000256" key="3">
    <source>
        <dbReference type="ARBA" id="ARBA00022553"/>
    </source>
</evidence>
<feature type="transmembrane region" description="Helical" evidence="6">
    <location>
        <begin position="12"/>
        <end position="33"/>
    </location>
</feature>
<dbReference type="CDD" id="cd00082">
    <property type="entry name" value="HisKA"/>
    <property type="match status" value="1"/>
</dbReference>
<keyword evidence="6" id="KW-0472">Membrane</keyword>
<dbReference type="PANTHER" id="PTHR43547:SF2">
    <property type="entry name" value="HYBRID SIGNAL TRANSDUCTION HISTIDINE KINASE C"/>
    <property type="match status" value="1"/>
</dbReference>
<dbReference type="InterPro" id="IPR036890">
    <property type="entry name" value="HATPase_C_sf"/>
</dbReference>